<evidence type="ECO:0000259" key="7">
    <source>
        <dbReference type="Pfam" id="PF02687"/>
    </source>
</evidence>
<sequence length="644" mass="72214">MTLVQLAGKNIRKNFTNYFLYFASMIFSIVIYLTFVSLKYDSTILATSDTSPKISSAFTGASAVLMIFVAIFIWYSNAFFTRKRKKEVGLYSLLGVRKKQIGRMLFYENLMMGLLALVIGILLGSLLSRGFVTLLMKVMGYDAMANFHISLQAVINTIIVFTVITVITSFHGYRLIYRFKLIELFQADKEGEQEPKASLVMALLAVLCIGIGYWLALQNILDSTAWRKMGFMVTPLVIVVAVIIGTYLLYSTFIVYLLKMARKNKKRFWNGVQLISTSQLLYRMKGNARTLTIIAVLSATTLTAVGTAYSFYYNNRSSVALADPNSMMFIANDQRIANEVQDRISRDKKHEVVYHERIPGLQMKVDITSLNSKISSDIVSYTLISNTAFNKLAEVQQRKDSLSLQGQEAAVLDAGYYEGLSPEYVGSTVSLKAKEHAENVTFTSLKRYNVLNLRTANTTVVVSDEVFARLQKETPLVNMEAYKITHEDDAKSLTSEIQSMLPREAHFSSFYTDYAAGMESSGLIIFMGGFLGLVFLAATGSIIYFKQLTEANADKDRYVILHKIGVNKREIRKSIAKQILFVFALPLIAGIAHCTVALTALSRLIQTNLVIPVLICIGAYACMYIVYYFLTVNTYYKIVTKSNA</sequence>
<evidence type="ECO:0000256" key="5">
    <source>
        <dbReference type="ARBA" id="ARBA00023136"/>
    </source>
</evidence>
<keyword evidence="9" id="KW-1185">Reference proteome</keyword>
<dbReference type="InterPro" id="IPR052536">
    <property type="entry name" value="ABC-4_Integral_Memb_Prot"/>
</dbReference>
<feature type="transmembrane region" description="Helical" evidence="6">
    <location>
        <begin position="197"/>
        <end position="216"/>
    </location>
</feature>
<evidence type="ECO:0000313" key="9">
    <source>
        <dbReference type="Proteomes" id="UP000028123"/>
    </source>
</evidence>
<gene>
    <name evidence="8" type="ORF">ET33_15185</name>
</gene>
<dbReference type="AlphaFoldDB" id="A0A081NYF7"/>
<keyword evidence="6" id="KW-0813">Transport</keyword>
<evidence type="ECO:0000256" key="6">
    <source>
        <dbReference type="PIRNR" id="PIRNR018968"/>
    </source>
</evidence>
<organism evidence="8 9">
    <name type="scientific">Paenibacillus tyrfis</name>
    <dbReference type="NCBI Taxonomy" id="1501230"/>
    <lineage>
        <taxon>Bacteria</taxon>
        <taxon>Bacillati</taxon>
        <taxon>Bacillota</taxon>
        <taxon>Bacilli</taxon>
        <taxon>Bacillales</taxon>
        <taxon>Paenibacillaceae</taxon>
        <taxon>Paenibacillus</taxon>
    </lineage>
</organism>
<feature type="transmembrane region" description="Helical" evidence="6">
    <location>
        <begin position="147"/>
        <end position="176"/>
    </location>
</feature>
<dbReference type="GO" id="GO:0055085">
    <property type="term" value="P:transmembrane transport"/>
    <property type="evidence" value="ECO:0007669"/>
    <property type="project" value="UniProtKB-UniRule"/>
</dbReference>
<name>A0A081NYF7_9BACL</name>
<dbReference type="eggNOG" id="COG0577">
    <property type="taxonomic scope" value="Bacteria"/>
</dbReference>
<comment type="subcellular location">
    <subcellularLocation>
        <location evidence="1 6">Cell membrane</location>
        <topology evidence="1 6">Multi-pass membrane protein</topology>
    </subcellularLocation>
</comment>
<dbReference type="OrthoDB" id="1705903at2"/>
<evidence type="ECO:0000313" key="8">
    <source>
        <dbReference type="EMBL" id="KEQ23480.1"/>
    </source>
</evidence>
<keyword evidence="3 6" id="KW-0812">Transmembrane</keyword>
<dbReference type="InterPro" id="IPR027022">
    <property type="entry name" value="ABC_permease_BceB-typ"/>
</dbReference>
<protein>
    <submittedName>
        <fullName evidence="8">ABC transporter permease</fullName>
    </submittedName>
</protein>
<dbReference type="InterPro" id="IPR003838">
    <property type="entry name" value="ABC3_permease_C"/>
</dbReference>
<feature type="transmembrane region" description="Helical" evidence="6">
    <location>
        <begin position="236"/>
        <end position="258"/>
    </location>
</feature>
<feature type="transmembrane region" description="Helical" evidence="6">
    <location>
        <begin position="105"/>
        <end position="127"/>
    </location>
</feature>
<reference evidence="8 9" key="1">
    <citation type="submission" date="2014-06" db="EMBL/GenBank/DDBJ databases">
        <title>Draft genome sequence of Paenibacillus sp. MSt1.</title>
        <authorList>
            <person name="Aw Y.K."/>
            <person name="Ong K.S."/>
            <person name="Gan H.M."/>
            <person name="Lee S.M."/>
        </authorList>
    </citation>
    <scope>NUCLEOTIDE SEQUENCE [LARGE SCALE GENOMIC DNA]</scope>
    <source>
        <strain evidence="8 9">MSt1</strain>
    </source>
</reference>
<dbReference type="PANTHER" id="PTHR46795">
    <property type="entry name" value="ABC TRANSPORTER PERMEASE-RELATED-RELATED"/>
    <property type="match status" value="1"/>
</dbReference>
<comment type="caution">
    <text evidence="8">The sequence shown here is derived from an EMBL/GenBank/DDBJ whole genome shotgun (WGS) entry which is preliminary data.</text>
</comment>
<proteinExistence type="inferred from homology"/>
<feature type="transmembrane region" description="Helical" evidence="6">
    <location>
        <begin position="579"/>
        <end position="603"/>
    </location>
</feature>
<dbReference type="PANTHER" id="PTHR46795:SF3">
    <property type="entry name" value="ABC TRANSPORTER PERMEASE"/>
    <property type="match status" value="1"/>
</dbReference>
<feature type="transmembrane region" description="Helical" evidence="6">
    <location>
        <begin position="291"/>
        <end position="312"/>
    </location>
</feature>
<evidence type="ECO:0000256" key="2">
    <source>
        <dbReference type="ARBA" id="ARBA00022475"/>
    </source>
</evidence>
<feature type="domain" description="ABC3 transporter permease C-terminal" evidence="7">
    <location>
        <begin position="530"/>
        <end position="641"/>
    </location>
</feature>
<evidence type="ECO:0000256" key="3">
    <source>
        <dbReference type="ARBA" id="ARBA00022692"/>
    </source>
</evidence>
<accession>A0A081NYF7</accession>
<dbReference type="EMBL" id="JNVM01000021">
    <property type="protein sequence ID" value="KEQ23480.1"/>
    <property type="molecule type" value="Genomic_DNA"/>
</dbReference>
<dbReference type="GO" id="GO:0005886">
    <property type="term" value="C:plasma membrane"/>
    <property type="evidence" value="ECO:0007669"/>
    <property type="project" value="UniProtKB-SubCell"/>
</dbReference>
<dbReference type="Pfam" id="PF02687">
    <property type="entry name" value="FtsX"/>
    <property type="match status" value="2"/>
</dbReference>
<feature type="transmembrane region" description="Helical" evidence="6">
    <location>
        <begin position="58"/>
        <end position="76"/>
    </location>
</feature>
<dbReference type="Proteomes" id="UP000028123">
    <property type="component" value="Unassembled WGS sequence"/>
</dbReference>
<feature type="transmembrane region" description="Helical" evidence="6">
    <location>
        <begin position="18"/>
        <end position="38"/>
    </location>
</feature>
<dbReference type="PIRSF" id="PIRSF018968">
    <property type="entry name" value="ABC_permease_BceB"/>
    <property type="match status" value="1"/>
</dbReference>
<evidence type="ECO:0000256" key="1">
    <source>
        <dbReference type="ARBA" id="ARBA00004651"/>
    </source>
</evidence>
<comment type="similarity">
    <text evidence="6">Belongs to the ABC-4 integral membrane protein family.</text>
</comment>
<keyword evidence="2 6" id="KW-1003">Cell membrane</keyword>
<feature type="transmembrane region" description="Helical" evidence="6">
    <location>
        <begin position="609"/>
        <end position="630"/>
    </location>
</feature>
<feature type="domain" description="ABC3 transporter permease C-terminal" evidence="7">
    <location>
        <begin position="61"/>
        <end position="177"/>
    </location>
</feature>
<feature type="transmembrane region" description="Helical" evidence="6">
    <location>
        <begin position="523"/>
        <end position="545"/>
    </location>
</feature>
<evidence type="ECO:0000256" key="4">
    <source>
        <dbReference type="ARBA" id="ARBA00022989"/>
    </source>
</evidence>
<keyword evidence="5 6" id="KW-0472">Membrane</keyword>
<keyword evidence="4 6" id="KW-1133">Transmembrane helix</keyword>
<dbReference type="RefSeq" id="WP_036687881.1">
    <property type="nucleotide sequence ID" value="NZ_JNVM01000021.1"/>
</dbReference>